<name>A0A139HB67_9PEZI</name>
<keyword evidence="2" id="KW-1185">Reference proteome</keyword>
<dbReference type="EMBL" id="LFZN01000088">
    <property type="protein sequence ID" value="KXS99608.1"/>
    <property type="molecule type" value="Genomic_DNA"/>
</dbReference>
<reference evidence="1 2" key="1">
    <citation type="submission" date="2015-07" db="EMBL/GenBank/DDBJ databases">
        <title>Comparative genomics of the Sigatoka disease complex on banana suggests a link between parallel evolutionary changes in Pseudocercospora fijiensis and Pseudocercospora eumusae and increased virulence on the banana host.</title>
        <authorList>
            <person name="Chang T.-C."/>
            <person name="Salvucci A."/>
            <person name="Crous P.W."/>
            <person name="Stergiopoulos I."/>
        </authorList>
    </citation>
    <scope>NUCLEOTIDE SEQUENCE [LARGE SCALE GENOMIC DNA]</scope>
    <source>
        <strain evidence="1 2">CBS 114824</strain>
    </source>
</reference>
<protein>
    <submittedName>
        <fullName evidence="1">Uncharacterized protein</fullName>
    </submittedName>
</protein>
<evidence type="ECO:0000313" key="1">
    <source>
        <dbReference type="EMBL" id="KXS99608.1"/>
    </source>
</evidence>
<evidence type="ECO:0000313" key="2">
    <source>
        <dbReference type="Proteomes" id="UP000070133"/>
    </source>
</evidence>
<proteinExistence type="predicted"/>
<accession>A0A139HB67</accession>
<dbReference type="Proteomes" id="UP000070133">
    <property type="component" value="Unassembled WGS sequence"/>
</dbReference>
<comment type="caution">
    <text evidence="1">The sequence shown here is derived from an EMBL/GenBank/DDBJ whole genome shotgun (WGS) entry which is preliminary data.</text>
</comment>
<gene>
    <name evidence="1" type="ORF">AC578_9895</name>
</gene>
<organism evidence="1 2">
    <name type="scientific">Pseudocercospora eumusae</name>
    <dbReference type="NCBI Taxonomy" id="321146"/>
    <lineage>
        <taxon>Eukaryota</taxon>
        <taxon>Fungi</taxon>
        <taxon>Dikarya</taxon>
        <taxon>Ascomycota</taxon>
        <taxon>Pezizomycotina</taxon>
        <taxon>Dothideomycetes</taxon>
        <taxon>Dothideomycetidae</taxon>
        <taxon>Mycosphaerellales</taxon>
        <taxon>Mycosphaerellaceae</taxon>
        <taxon>Pseudocercospora</taxon>
    </lineage>
</organism>
<dbReference type="AlphaFoldDB" id="A0A139HB67"/>
<sequence length="294" mass="32952">MLHCTLKRAVNEIHKTVVFIDGGDEVDKCLQLKRHWSVALVEDIDIHKQPEKEYTVNGENGGIGVRKVISIYMVCVAEPDKKDKANQFKKRDFTSLSCLVSRMAECQLHSAPSGFRNSKIPGDVDAIDNDEGIIVVRSRGFSDAPQKAAEDARIGETNAAEEAHYAKGKKITKLDSRKNQTSQQHFAYLPILRQPQVSSEAKVLTDSAERLRNLNDPYTPVGINLYCHFHSKDLVKMIGRDGYTPPDLQRVPVRPKPGSKQALLLPYVEQCFHAKTHDKIVIRAGLDTDQNLLL</sequence>